<dbReference type="EMBL" id="UINC01033431">
    <property type="protein sequence ID" value="SVB22713.1"/>
    <property type="molecule type" value="Genomic_DNA"/>
</dbReference>
<sequence>MNRLLSSSDFKYDQNINLFDILILSDYLEDI</sequence>
<dbReference type="AlphaFoldDB" id="A0A382CBQ5"/>
<gene>
    <name evidence="1" type="ORF">METZ01_LOCUS175567</name>
</gene>
<protein>
    <submittedName>
        <fullName evidence="1">Uncharacterized protein</fullName>
    </submittedName>
</protein>
<name>A0A382CBQ5_9ZZZZ</name>
<accession>A0A382CBQ5</accession>
<reference evidence="1" key="1">
    <citation type="submission" date="2018-05" db="EMBL/GenBank/DDBJ databases">
        <authorList>
            <person name="Lanie J.A."/>
            <person name="Ng W.-L."/>
            <person name="Kazmierczak K.M."/>
            <person name="Andrzejewski T.M."/>
            <person name="Davidsen T.M."/>
            <person name="Wayne K.J."/>
            <person name="Tettelin H."/>
            <person name="Glass J.I."/>
            <person name="Rusch D."/>
            <person name="Podicherti R."/>
            <person name="Tsui H.-C.T."/>
            <person name="Winkler M.E."/>
        </authorList>
    </citation>
    <scope>NUCLEOTIDE SEQUENCE</scope>
</reference>
<evidence type="ECO:0000313" key="1">
    <source>
        <dbReference type="EMBL" id="SVB22713.1"/>
    </source>
</evidence>
<proteinExistence type="predicted"/>
<organism evidence="1">
    <name type="scientific">marine metagenome</name>
    <dbReference type="NCBI Taxonomy" id="408172"/>
    <lineage>
        <taxon>unclassified sequences</taxon>
        <taxon>metagenomes</taxon>
        <taxon>ecological metagenomes</taxon>
    </lineage>
</organism>